<protein>
    <recommendedName>
        <fullName evidence="4">DUF4231 domain-containing protein</fullName>
    </recommendedName>
</protein>
<evidence type="ECO:0000313" key="3">
    <source>
        <dbReference type="Proteomes" id="UP001597510"/>
    </source>
</evidence>
<feature type="transmembrane region" description="Helical" evidence="1">
    <location>
        <begin position="43"/>
        <end position="62"/>
    </location>
</feature>
<sequence length="162" mass="19218">MKDIEKTKKPKKTDDFNHYESFHIFYQSQYDRIDKLESRRENFCNYVITISAGLCVLCLSDPEKLTTANSFIAFLFILVINVVAIIFITKTRPFIKMHQKRAERASSIAEPVFNMIKKDVEKIYSNKDYFRRDRVYSYLHGTIIFIAILFFILNLKIKICFC</sequence>
<feature type="transmembrane region" description="Helical" evidence="1">
    <location>
        <begin position="68"/>
        <end position="88"/>
    </location>
</feature>
<evidence type="ECO:0000313" key="2">
    <source>
        <dbReference type="EMBL" id="MFD2522477.1"/>
    </source>
</evidence>
<name>A0ABW5JBR6_9BACT</name>
<feature type="transmembrane region" description="Helical" evidence="1">
    <location>
        <begin position="135"/>
        <end position="153"/>
    </location>
</feature>
<dbReference type="RefSeq" id="WP_340237387.1">
    <property type="nucleotide sequence ID" value="NZ_JBBEWC010000008.1"/>
</dbReference>
<keyword evidence="3" id="KW-1185">Reference proteome</keyword>
<keyword evidence="1" id="KW-1133">Transmembrane helix</keyword>
<keyword evidence="1" id="KW-0472">Membrane</keyword>
<comment type="caution">
    <text evidence="2">The sequence shown here is derived from an EMBL/GenBank/DDBJ whole genome shotgun (WGS) entry which is preliminary data.</text>
</comment>
<evidence type="ECO:0008006" key="4">
    <source>
        <dbReference type="Google" id="ProtNLM"/>
    </source>
</evidence>
<dbReference type="EMBL" id="JBHULC010000021">
    <property type="protein sequence ID" value="MFD2522477.1"/>
    <property type="molecule type" value="Genomic_DNA"/>
</dbReference>
<gene>
    <name evidence="2" type="ORF">ACFSR2_16380</name>
</gene>
<dbReference type="Proteomes" id="UP001597510">
    <property type="component" value="Unassembled WGS sequence"/>
</dbReference>
<accession>A0ABW5JBR6</accession>
<organism evidence="2 3">
    <name type="scientific">Emticicia soli</name>
    <dbReference type="NCBI Taxonomy" id="2027878"/>
    <lineage>
        <taxon>Bacteria</taxon>
        <taxon>Pseudomonadati</taxon>
        <taxon>Bacteroidota</taxon>
        <taxon>Cytophagia</taxon>
        <taxon>Cytophagales</taxon>
        <taxon>Leadbetterellaceae</taxon>
        <taxon>Emticicia</taxon>
    </lineage>
</organism>
<keyword evidence="1" id="KW-0812">Transmembrane</keyword>
<evidence type="ECO:0000256" key="1">
    <source>
        <dbReference type="SAM" id="Phobius"/>
    </source>
</evidence>
<proteinExistence type="predicted"/>
<reference evidence="3" key="1">
    <citation type="journal article" date="2019" name="Int. J. Syst. Evol. Microbiol.">
        <title>The Global Catalogue of Microorganisms (GCM) 10K type strain sequencing project: providing services to taxonomists for standard genome sequencing and annotation.</title>
        <authorList>
            <consortium name="The Broad Institute Genomics Platform"/>
            <consortium name="The Broad Institute Genome Sequencing Center for Infectious Disease"/>
            <person name="Wu L."/>
            <person name="Ma J."/>
        </authorList>
    </citation>
    <scope>NUCLEOTIDE SEQUENCE [LARGE SCALE GENOMIC DNA]</scope>
    <source>
        <strain evidence="3">KCTC 52344</strain>
    </source>
</reference>